<comment type="function">
    <text evidence="7">Functions as a peptidoglycan terminase that cleaves nascent peptidoglycan strands endolytically to terminate their elongation.</text>
</comment>
<dbReference type="EMBL" id="CP083439">
    <property type="protein sequence ID" value="UKF23940.1"/>
    <property type="molecule type" value="Genomic_DNA"/>
</dbReference>
<dbReference type="EC" id="4.2.2.29" evidence="7"/>
<proteinExistence type="inferred from homology"/>
<evidence type="ECO:0000256" key="7">
    <source>
        <dbReference type="HAMAP-Rule" id="MF_02065"/>
    </source>
</evidence>
<feature type="compositionally biased region" description="Low complexity" evidence="8">
    <location>
        <begin position="70"/>
        <end position="95"/>
    </location>
</feature>
<protein>
    <recommendedName>
        <fullName evidence="7">Endolytic murein transglycosylase</fullName>
        <ecNumber evidence="7">4.2.2.29</ecNumber>
    </recommendedName>
    <alternativeName>
        <fullName evidence="7">Peptidoglycan lytic transglycosylase</fullName>
    </alternativeName>
    <alternativeName>
        <fullName evidence="7">Peptidoglycan polymerization terminase</fullName>
    </alternativeName>
</protein>
<keyword evidence="2 7" id="KW-0812">Transmembrane</keyword>
<accession>A0ABY3T511</accession>
<reference evidence="10" key="1">
    <citation type="submission" date="2024-08" db="EMBL/GenBank/DDBJ databases">
        <title>Description of the novel species Clavibacter lycopersicum isolated from tomato seeds.</title>
        <authorList>
            <person name="Arizala E.D."/>
            <person name="Dobhal S."/>
            <person name="Alvarez A."/>
            <person name="Arif M."/>
        </authorList>
    </citation>
    <scope>NUCLEOTIDE SEQUENCE [LARGE SCALE GENOMIC DNA]</scope>
    <source>
        <strain evidence="10">A6099</strain>
    </source>
</reference>
<keyword evidence="4 7" id="KW-0472">Membrane</keyword>
<evidence type="ECO:0000313" key="10">
    <source>
        <dbReference type="Proteomes" id="UP001649473"/>
    </source>
</evidence>
<dbReference type="Proteomes" id="UP001649473">
    <property type="component" value="Chromosome"/>
</dbReference>
<keyword evidence="5 7" id="KW-0456">Lyase</keyword>
<evidence type="ECO:0000256" key="3">
    <source>
        <dbReference type="ARBA" id="ARBA00022989"/>
    </source>
</evidence>
<dbReference type="Gene3D" id="3.30.160.60">
    <property type="entry name" value="Classic Zinc Finger"/>
    <property type="match status" value="1"/>
</dbReference>
<comment type="subcellular location">
    <subcellularLocation>
        <location evidence="7">Cell membrane</location>
        <topology evidence="7">Single-pass membrane protein</topology>
    </subcellularLocation>
</comment>
<evidence type="ECO:0000256" key="4">
    <source>
        <dbReference type="ARBA" id="ARBA00023136"/>
    </source>
</evidence>
<comment type="similarity">
    <text evidence="7">Belongs to the transglycosylase MltG family.</text>
</comment>
<organism evidence="9 10">
    <name type="scientific">Clavibacter seminis</name>
    <dbReference type="NCBI Taxonomy" id="2860285"/>
    <lineage>
        <taxon>Bacteria</taxon>
        <taxon>Bacillati</taxon>
        <taxon>Actinomycetota</taxon>
        <taxon>Actinomycetes</taxon>
        <taxon>Micrococcales</taxon>
        <taxon>Microbacteriaceae</taxon>
        <taxon>Clavibacter</taxon>
    </lineage>
</organism>
<feature type="compositionally biased region" description="Basic and acidic residues" evidence="8">
    <location>
        <begin position="34"/>
        <end position="51"/>
    </location>
</feature>
<feature type="compositionally biased region" description="Basic and acidic residues" evidence="8">
    <location>
        <begin position="1"/>
        <end position="13"/>
    </location>
</feature>
<dbReference type="HAMAP" id="MF_02065">
    <property type="entry name" value="MltG"/>
    <property type="match status" value="1"/>
</dbReference>
<keyword evidence="3 7" id="KW-1133">Transmembrane helix</keyword>
<evidence type="ECO:0000256" key="8">
    <source>
        <dbReference type="SAM" id="MobiDB-lite"/>
    </source>
</evidence>
<feature type="compositionally biased region" description="Low complexity" evidence="8">
    <location>
        <begin position="14"/>
        <end position="31"/>
    </location>
</feature>
<dbReference type="CDD" id="cd08010">
    <property type="entry name" value="MltG_like"/>
    <property type="match status" value="1"/>
</dbReference>
<dbReference type="PANTHER" id="PTHR30518">
    <property type="entry name" value="ENDOLYTIC MUREIN TRANSGLYCOSYLASE"/>
    <property type="match status" value="1"/>
</dbReference>
<feature type="site" description="Important for catalytic activity" evidence="7">
    <location>
        <position position="325"/>
    </location>
</feature>
<evidence type="ECO:0000256" key="1">
    <source>
        <dbReference type="ARBA" id="ARBA00022475"/>
    </source>
</evidence>
<name>A0ABY3T511_9MICO</name>
<dbReference type="RefSeq" id="WP_237583625.1">
    <property type="nucleotide sequence ID" value="NZ_CP083439.1"/>
</dbReference>
<feature type="transmembrane region" description="Helical" evidence="7">
    <location>
        <begin position="108"/>
        <end position="128"/>
    </location>
</feature>
<evidence type="ECO:0000256" key="5">
    <source>
        <dbReference type="ARBA" id="ARBA00023239"/>
    </source>
</evidence>
<comment type="catalytic activity">
    <reaction evidence="7">
        <text>a peptidoglycan chain = a peptidoglycan chain with N-acetyl-1,6-anhydromuramyl-[peptide] at the reducing end + a peptidoglycan chain with N-acetylglucosamine at the non-reducing end.</text>
        <dbReference type="EC" id="4.2.2.29"/>
    </reaction>
</comment>
<keyword evidence="10" id="KW-1185">Reference proteome</keyword>
<feature type="region of interest" description="Disordered" evidence="8">
    <location>
        <begin position="1"/>
        <end position="101"/>
    </location>
</feature>
<feature type="compositionally biased region" description="Low complexity" evidence="8">
    <location>
        <begin position="52"/>
        <end position="61"/>
    </location>
</feature>
<dbReference type="NCBIfam" id="TIGR00247">
    <property type="entry name" value="endolytic transglycosylase MltG"/>
    <property type="match status" value="1"/>
</dbReference>
<gene>
    <name evidence="7 9" type="primary">mltG</name>
    <name evidence="9" type="ORF">KYT88_09355</name>
</gene>
<dbReference type="InterPro" id="IPR003770">
    <property type="entry name" value="MLTG-like"/>
</dbReference>
<dbReference type="PANTHER" id="PTHR30518:SF2">
    <property type="entry name" value="ENDOLYTIC MUREIN TRANSGLYCOSYLASE"/>
    <property type="match status" value="1"/>
</dbReference>
<evidence type="ECO:0000256" key="2">
    <source>
        <dbReference type="ARBA" id="ARBA00022692"/>
    </source>
</evidence>
<dbReference type="Pfam" id="PF02618">
    <property type="entry name" value="YceG"/>
    <property type="match status" value="1"/>
</dbReference>
<evidence type="ECO:0000313" key="9">
    <source>
        <dbReference type="EMBL" id="UKF23940.1"/>
    </source>
</evidence>
<keyword evidence="1 7" id="KW-1003">Cell membrane</keyword>
<keyword evidence="6 7" id="KW-0961">Cell wall biogenesis/degradation</keyword>
<sequence>MTRRELRALREAAEAQAAAPAPAPASAPASATDDGPRRPAPEARPVGRDAAPRPSADAPRPATEERERVAVPATTATRETPAAPRGAPPRAAAPVAPKPKRRHPKWPYVVLLLVVLFGGAAVIATSLFGPVVSALLTPAEPTDYDGDGSGEVQVVVKTGDTGSTIGDTLASQDVVKTSKAFYQAVVASGGEVVFQPGTYTLRKQMSAASALAMLQDPASQIQAKVTIPEGQTAAQAFELIAEGTGTPVADLEAAASDRAALGIPAEAPNIEGYLFPATYDFPPGTSATDMVKAMVSRTFQALDQAGVAPADRHRVLTLAALIQKEARFEGDFYKVSRVFQNRIAIGMPLQSDATVAYGANSVGRVTTTDAERADDNPWNTYVHPGLPIGPISNPGDLAIKAAIAPADGPWLYFVTVNTITGDTVFSQTYEEHQKAVAQWQQFMKDNPGNG</sequence>
<evidence type="ECO:0000256" key="6">
    <source>
        <dbReference type="ARBA" id="ARBA00023316"/>
    </source>
</evidence>
<dbReference type="Gene3D" id="3.30.1490.480">
    <property type="entry name" value="Endolytic murein transglycosylase"/>
    <property type="match status" value="1"/>
</dbReference>